<protein>
    <submittedName>
        <fullName evidence="1">Uncharacterized protein</fullName>
    </submittedName>
</protein>
<dbReference type="STRING" id="1385369.N825_15850"/>
<evidence type="ECO:0000313" key="2">
    <source>
        <dbReference type="Proteomes" id="UP000019486"/>
    </source>
</evidence>
<reference evidence="1 2" key="1">
    <citation type="submission" date="2013-08" db="EMBL/GenBank/DDBJ databases">
        <title>The genome sequence of Skermanella stibiiresistens.</title>
        <authorList>
            <person name="Zhu W."/>
            <person name="Wang G."/>
        </authorList>
    </citation>
    <scope>NUCLEOTIDE SEQUENCE [LARGE SCALE GENOMIC DNA]</scope>
    <source>
        <strain evidence="1 2">SB22</strain>
    </source>
</reference>
<organism evidence="1 2">
    <name type="scientific">Skermanella stibiiresistens SB22</name>
    <dbReference type="NCBI Taxonomy" id="1385369"/>
    <lineage>
        <taxon>Bacteria</taxon>
        <taxon>Pseudomonadati</taxon>
        <taxon>Pseudomonadota</taxon>
        <taxon>Alphaproteobacteria</taxon>
        <taxon>Rhodospirillales</taxon>
        <taxon>Azospirillaceae</taxon>
        <taxon>Skermanella</taxon>
    </lineage>
</organism>
<name>W9GVP3_9PROT</name>
<dbReference type="EMBL" id="AVFL01000022">
    <property type="protein sequence ID" value="EWY37874.1"/>
    <property type="molecule type" value="Genomic_DNA"/>
</dbReference>
<proteinExistence type="predicted"/>
<dbReference type="Proteomes" id="UP000019486">
    <property type="component" value="Unassembled WGS sequence"/>
</dbReference>
<gene>
    <name evidence="1" type="ORF">N825_15850</name>
</gene>
<dbReference type="OrthoDB" id="7358824at2"/>
<dbReference type="AlphaFoldDB" id="W9GVP3"/>
<dbReference type="RefSeq" id="WP_037458013.1">
    <property type="nucleotide sequence ID" value="NZ_AVFL01000022.1"/>
</dbReference>
<accession>W9GVP3</accession>
<evidence type="ECO:0000313" key="1">
    <source>
        <dbReference type="EMBL" id="EWY37874.1"/>
    </source>
</evidence>
<keyword evidence="2" id="KW-1185">Reference proteome</keyword>
<sequence>MSGAGQISLEASHRELRRLTGSIDTHSAGVIAAKDGITDEDDLKMVGYISVSIASLRDLTGTGAPADLLSRPHRHAIRNCLNAIKGGAQLLIEGAPDNGLDPEGSAIVSAEAMVADSDAILACLDAVKIGSE</sequence>
<comment type="caution">
    <text evidence="1">The sequence shown here is derived from an EMBL/GenBank/DDBJ whole genome shotgun (WGS) entry which is preliminary data.</text>
</comment>